<evidence type="ECO:0000259" key="2">
    <source>
        <dbReference type="Pfam" id="PF18705"/>
    </source>
</evidence>
<gene>
    <name evidence="3" type="ORF">ACJDUG_04930</name>
</gene>
<dbReference type="InterPro" id="IPR040680">
    <property type="entry name" value="DUF5643"/>
</dbReference>
<dbReference type="Proteomes" id="UP001623591">
    <property type="component" value="Unassembled WGS sequence"/>
</dbReference>
<comment type="caution">
    <text evidence="3">The sequence shown here is derived from an EMBL/GenBank/DDBJ whole genome shotgun (WGS) entry which is preliminary data.</text>
</comment>
<reference evidence="3 4" key="1">
    <citation type="submission" date="2024-11" db="EMBL/GenBank/DDBJ databases">
        <authorList>
            <person name="Heng Y.C."/>
            <person name="Lim A.C.H."/>
            <person name="Lee J.K.Y."/>
            <person name="Kittelmann S."/>
        </authorList>
    </citation>
    <scope>NUCLEOTIDE SEQUENCE [LARGE SCALE GENOMIC DNA]</scope>
    <source>
        <strain evidence="3 4">WILCCON 0185</strain>
    </source>
</reference>
<dbReference type="Pfam" id="PF13786">
    <property type="entry name" value="DUF4179"/>
    <property type="match status" value="1"/>
</dbReference>
<organism evidence="3 4">
    <name type="scientific">Candidatus Clostridium stratigraminis</name>
    <dbReference type="NCBI Taxonomy" id="3381661"/>
    <lineage>
        <taxon>Bacteria</taxon>
        <taxon>Bacillati</taxon>
        <taxon>Bacillota</taxon>
        <taxon>Clostridia</taxon>
        <taxon>Eubacteriales</taxon>
        <taxon>Clostridiaceae</taxon>
        <taxon>Clostridium</taxon>
    </lineage>
</organism>
<dbReference type="RefSeq" id="WP_406768798.1">
    <property type="nucleotide sequence ID" value="NZ_JBJHZZ010000002.1"/>
</dbReference>
<dbReference type="Pfam" id="PF18705">
    <property type="entry name" value="DUF5643"/>
    <property type="match status" value="1"/>
</dbReference>
<dbReference type="EMBL" id="JBJHZZ010000002">
    <property type="protein sequence ID" value="MFL0246324.1"/>
    <property type="molecule type" value="Genomic_DNA"/>
</dbReference>
<evidence type="ECO:0000313" key="3">
    <source>
        <dbReference type="EMBL" id="MFL0246324.1"/>
    </source>
</evidence>
<evidence type="ECO:0000259" key="1">
    <source>
        <dbReference type="Pfam" id="PF13786"/>
    </source>
</evidence>
<accession>A0ABW8T192</accession>
<keyword evidence="4" id="KW-1185">Reference proteome</keyword>
<sequence>MNNDFDIFNDIVMDFDEYEQVNVTDLDTARIKKRFINKIKRNNSKVAKKNIIAASLVIAIASSMIFSNESVRAQINSIGVNIVSFFNKSDNDIESYTTKVVKSVTDKGVTFGINEVMLDYGQIIASLRIDSSGIDRKELSIEQNGDLNIIPTGITVFVDGKELVDRSGGFKMQYNDDGTVDILMTEDFNEVDLNKTYNVKFVCRQLRTQINGESNRIINGNWSIDFLSSGKAMADLIKTIPINKEISINYAGDEVNIFLKELRYSPYSVKLICDEHGPKEKMYMYGFTLFDESGNQFDLNSGGSIETGDSMYEYIIKNTTKKIKIIPHIYENKKMTFLKDNGVDVDLSTI</sequence>
<dbReference type="InterPro" id="IPR025436">
    <property type="entry name" value="DUF4179"/>
</dbReference>
<dbReference type="Gene3D" id="2.60.40.1630">
    <property type="entry name" value="bacillus anthracis domain"/>
    <property type="match status" value="1"/>
</dbReference>
<name>A0ABW8T192_9CLOT</name>
<protein>
    <submittedName>
        <fullName evidence="3">DUF4179 domain-containing protein</fullName>
    </submittedName>
</protein>
<feature type="domain" description="DUF4179" evidence="1">
    <location>
        <begin position="43"/>
        <end position="130"/>
    </location>
</feature>
<feature type="domain" description="DUF5643" evidence="2">
    <location>
        <begin position="238"/>
        <end position="346"/>
    </location>
</feature>
<evidence type="ECO:0000313" key="4">
    <source>
        <dbReference type="Proteomes" id="UP001623591"/>
    </source>
</evidence>
<proteinExistence type="predicted"/>